<evidence type="ECO:0000256" key="14">
    <source>
        <dbReference type="ARBA" id="ARBA00093297"/>
    </source>
</evidence>
<dbReference type="InterPro" id="IPR037102">
    <property type="entry name" value="Znf_lg_T-Ag_D1_dom_sf"/>
</dbReference>
<evidence type="ECO:0000256" key="12">
    <source>
        <dbReference type="ARBA" id="ARBA00034617"/>
    </source>
</evidence>
<keyword evidence="6 15" id="KW-0547">Nucleotide-binding</keyword>
<feature type="short sequence motif" description="Nuclear localization signal" evidence="15">
    <location>
        <begin position="84"/>
        <end position="86"/>
    </location>
</feature>
<evidence type="ECO:0000256" key="15">
    <source>
        <dbReference type="HAMAP-Rule" id="MF_04000"/>
    </source>
</evidence>
<accession>H2BQD0</accession>
<dbReference type="PIRSF" id="PIRSF003383">
    <property type="entry name" value="Rep_E1_papillomaV"/>
    <property type="match status" value="1"/>
</dbReference>
<dbReference type="InterPro" id="IPR001177">
    <property type="entry name" value="PPV_DNA_helicase_E1_C"/>
</dbReference>
<evidence type="ECO:0000313" key="19">
    <source>
        <dbReference type="Proteomes" id="UP000129586"/>
    </source>
</evidence>
<comment type="catalytic activity">
    <reaction evidence="13 15 16">
        <text>ATP + H2O = ADP + phosphate + H(+)</text>
        <dbReference type="Rhea" id="RHEA:13065"/>
        <dbReference type="ChEBI" id="CHEBI:15377"/>
        <dbReference type="ChEBI" id="CHEBI:15378"/>
        <dbReference type="ChEBI" id="CHEBI:30616"/>
        <dbReference type="ChEBI" id="CHEBI:43474"/>
        <dbReference type="ChEBI" id="CHEBI:456216"/>
        <dbReference type="EC" id="5.6.2.4"/>
    </reaction>
</comment>
<comment type="catalytic activity">
    <reaction evidence="12 15">
        <text>Couples ATP hydrolysis with the unwinding of duplex DNA by translocating in the 3'-5' direction.</text>
        <dbReference type="EC" id="5.6.2.4"/>
    </reaction>
</comment>
<feature type="cross-link" description="Glycyl lysine isopeptide (Lys-Gly) (interchain with G-Cter in SUMO)" evidence="15">
    <location>
        <position position="516"/>
    </location>
</feature>
<evidence type="ECO:0000256" key="9">
    <source>
        <dbReference type="ARBA" id="ARBA00022840"/>
    </source>
</evidence>
<evidence type="ECO:0000259" key="17">
    <source>
        <dbReference type="PROSITE" id="PS51206"/>
    </source>
</evidence>
<evidence type="ECO:0000256" key="11">
    <source>
        <dbReference type="ARBA" id="ARBA00023235"/>
    </source>
</evidence>
<proteinExistence type="inferred from homology"/>
<keyword evidence="10 15" id="KW-0238">DNA-binding</keyword>
<dbReference type="GO" id="GO:0003677">
    <property type="term" value="F:DNA binding"/>
    <property type="evidence" value="ECO:0007669"/>
    <property type="project" value="UniProtKB-UniRule"/>
</dbReference>
<comment type="PTM">
    <text evidence="15">Sumoylated.</text>
</comment>
<dbReference type="InterPro" id="IPR014015">
    <property type="entry name" value="Helicase_SF3_DNA-vir"/>
</dbReference>
<evidence type="ECO:0000256" key="5">
    <source>
        <dbReference type="ARBA" id="ARBA00022705"/>
    </source>
</evidence>
<feature type="binding site" evidence="15">
    <location>
        <begin position="435"/>
        <end position="442"/>
    </location>
    <ligand>
        <name>ATP</name>
        <dbReference type="ChEBI" id="CHEBI:30616"/>
    </ligand>
</feature>
<protein>
    <recommendedName>
        <fullName evidence="15 16">Replication protein E1</fullName>
        <ecNumber evidence="15 16">5.6.2.4</ecNumber>
    </recommendedName>
    <alternativeName>
        <fullName evidence="15">ATP-dependent helicase E1</fullName>
    </alternativeName>
    <alternativeName>
        <fullName evidence="15">DNA 3'-5' helicase E1</fullName>
    </alternativeName>
</protein>
<reference evidence="18 19" key="1">
    <citation type="submission" date="2011-04" db="EMBL/GenBank/DDBJ databases">
        <title>Nucleotide sequences and genomic organisation of nine novel human gammapapillomavirus.</title>
        <authorList>
            <person name="Sauvage V."/>
            <person name="Cheval J."/>
            <person name="Pariente K."/>
            <person name="Foulongne V."/>
            <person name="Eloit M."/>
        </authorList>
    </citation>
    <scope>NUCLEOTIDE SEQUENCE [LARGE SCALE GENOMIC DNA]</scope>
    <source>
        <strain evidence="18">915 F 06 008 CG1</strain>
    </source>
</reference>
<dbReference type="Pfam" id="PF00519">
    <property type="entry name" value="PPV_E1_C"/>
    <property type="match status" value="1"/>
</dbReference>
<dbReference type="SUPFAM" id="SSF52540">
    <property type="entry name" value="P-loop containing nucleoside triphosphate hydrolases"/>
    <property type="match status" value="1"/>
</dbReference>
<evidence type="ECO:0000256" key="16">
    <source>
        <dbReference type="PIRNR" id="PIRNR003383"/>
    </source>
</evidence>
<evidence type="ECO:0000313" key="18">
    <source>
        <dbReference type="EMBL" id="AEX31159.1"/>
    </source>
</evidence>
<dbReference type="GO" id="GO:0005524">
    <property type="term" value="F:ATP binding"/>
    <property type="evidence" value="ECO:0007669"/>
    <property type="project" value="UniProtKB-UniRule"/>
</dbReference>
<dbReference type="InterPro" id="IPR014000">
    <property type="entry name" value="PPV_DNA_helicase_E1_N"/>
</dbReference>
<keyword evidence="15" id="KW-0832">Ubl conjugation</keyword>
<dbReference type="EC" id="5.6.2.4" evidence="15 16"/>
<name>H2BQD0_9PAPI</name>
<evidence type="ECO:0000256" key="4">
    <source>
        <dbReference type="ARBA" id="ARBA00022562"/>
    </source>
</evidence>
<comment type="function">
    <text evidence="14 15">ATP-dependent DNA 3'-5' helicase required for initiation of viral DNA replication. It forms a complex with the viral E2 protein. The E1-E2 complex binds to the replication origin which contains binding sites for both proteins. During the initial step, a dimer of E1 interacts with a dimer of protein E2 leading to a complex that binds the viral origin of replication with high specificity. Then, a second dimer of E1 displaces the E2 dimer in an ATP-dependent manner to form the E1 tetramer. Following this, two E1 monomers are added to each half of the site, which results in the formation of two E1 trimers on the viral ori. Subsequently, two hexamers will be created. The double hexamer acts as a bi-directional helicase machinery and unwinds the viral DNA and then recruits the host DNA polymerase to start replication.</text>
</comment>
<feature type="modified residue" description="Phosphoserine; by host" evidence="15">
    <location>
        <position position="94"/>
    </location>
</feature>
<gene>
    <name evidence="15 18" type="primary">E1</name>
</gene>
<dbReference type="Gene3D" id="3.40.50.300">
    <property type="entry name" value="P-loop containing nucleotide triphosphate hydrolases"/>
    <property type="match status" value="1"/>
</dbReference>
<comment type="function">
    <text evidence="16">ATP-dependent DNA helicase required for initiation of viral DNA replication. It forms a complex with the viral E2 protein. The E1-E2 complex binds to the replication origin which contains binding sites for both proteins.</text>
</comment>
<keyword evidence="2 15" id="KW-0244">Early protein</keyword>
<keyword evidence="11 15" id="KW-0413">Isomerase</keyword>
<keyword evidence="7 15" id="KW-0378">Hydrolase</keyword>
<feature type="short sequence motif" description="Nuclear export signal" evidence="15">
    <location>
        <begin position="98"/>
        <end position="107"/>
    </location>
</feature>
<dbReference type="GO" id="GO:0043138">
    <property type="term" value="F:3'-5' DNA helicase activity"/>
    <property type="evidence" value="ECO:0007669"/>
    <property type="project" value="UniProtKB-UniRule"/>
</dbReference>
<dbReference type="Gene3D" id="1.10.10.510">
    <property type="entry name" value="Zinc finger, large T-antigen D1 domain"/>
    <property type="match status" value="1"/>
</dbReference>
<evidence type="ECO:0000256" key="1">
    <source>
        <dbReference type="ARBA" id="ARBA00004147"/>
    </source>
</evidence>
<keyword evidence="5 15" id="KW-0235">DNA replication</keyword>
<comment type="PTM">
    <text evidence="15">Phosphorylated.</text>
</comment>
<dbReference type="SUPFAM" id="SSF55464">
    <property type="entry name" value="Origin of replication-binding domain, RBD-like"/>
    <property type="match status" value="1"/>
</dbReference>
<comment type="caution">
    <text evidence="15">Lacks conserved residue(s) required for the propagation of feature annotation.</text>
</comment>
<dbReference type="Gene3D" id="3.40.1310.10">
    <property type="match status" value="1"/>
</dbReference>
<comment type="similarity">
    <text evidence="15 16">Belongs to the papillomaviridae E1 protein family.</text>
</comment>
<dbReference type="Pfam" id="PF20450">
    <property type="entry name" value="PPV_E1_DBD"/>
    <property type="match status" value="1"/>
</dbReference>
<feature type="domain" description="SF3 helicase" evidence="17">
    <location>
        <begin position="409"/>
        <end position="559"/>
    </location>
</feature>
<dbReference type="InterPro" id="IPR046832">
    <property type="entry name" value="PPV_E1_DBD"/>
</dbReference>
<dbReference type="InterPro" id="IPR027417">
    <property type="entry name" value="P-loop_NTPase"/>
</dbReference>
<dbReference type="GO" id="GO:0016887">
    <property type="term" value="F:ATP hydrolysis activity"/>
    <property type="evidence" value="ECO:0007669"/>
    <property type="project" value="RHEA"/>
</dbReference>
<keyword evidence="9 15" id="KW-0067">ATP-binding</keyword>
<dbReference type="PROSITE" id="PS51206">
    <property type="entry name" value="SF3_HELICASE_1"/>
    <property type="match status" value="1"/>
</dbReference>
<dbReference type="InterPro" id="IPR016393">
    <property type="entry name" value="Rep_E1_papillomaV"/>
</dbReference>
<keyword evidence="3 15" id="KW-0597">Phosphoprotein</keyword>
<dbReference type="Proteomes" id="UP000129586">
    <property type="component" value="Genome"/>
</dbReference>
<keyword evidence="4 15" id="KW-1048">Host nucleus</keyword>
<dbReference type="InterPro" id="IPR046935">
    <property type="entry name" value="PPV_E1_DBD_sf"/>
</dbReference>
<keyword evidence="15" id="KW-1017">Isopeptide bond</keyword>
<comment type="subunit">
    <text evidence="15">Can form hexamers. Interacts with E2 protein; this interaction increases E1 DNA binding specificity. Interacts with host DNA polymerase subunit POLA2. Interacts with host single stranded DNA-binding protein RPA1. Interacts with host TOP1; this interaction stimulates the enzymatic activity of TOP1.</text>
</comment>
<evidence type="ECO:0000256" key="6">
    <source>
        <dbReference type="ARBA" id="ARBA00022741"/>
    </source>
</evidence>
<dbReference type="EMBL" id="JF966377">
    <property type="protein sequence ID" value="AEX31159.1"/>
    <property type="molecule type" value="Genomic_DNA"/>
</dbReference>
<evidence type="ECO:0000256" key="13">
    <source>
        <dbReference type="ARBA" id="ARBA00048988"/>
    </source>
</evidence>
<dbReference type="GO" id="GO:0042025">
    <property type="term" value="C:host cell nucleus"/>
    <property type="evidence" value="ECO:0007669"/>
    <property type="project" value="UniProtKB-SubCell"/>
</dbReference>
<feature type="modified residue" description="Phosphoserine; by host" evidence="15">
    <location>
        <position position="99"/>
    </location>
</feature>
<organism evidence="18 19">
    <name type="scientific">Human papillomavirus</name>
    <dbReference type="NCBI Taxonomy" id="10566"/>
    <lineage>
        <taxon>Viruses</taxon>
        <taxon>Monodnaviria</taxon>
        <taxon>Shotokuvirae</taxon>
        <taxon>Cossaviricota</taxon>
        <taxon>Papovaviricetes</taxon>
        <taxon>Zurhausenvirales</taxon>
        <taxon>Papillomaviridae</taxon>
    </lineage>
</organism>
<feature type="modified residue" description="Phosphoserine; by host" evidence="15">
    <location>
        <position position="90"/>
    </location>
</feature>
<dbReference type="HAMAP" id="MF_04000">
    <property type="entry name" value="PPV_E1"/>
    <property type="match status" value="1"/>
</dbReference>
<evidence type="ECO:0000256" key="3">
    <source>
        <dbReference type="ARBA" id="ARBA00022553"/>
    </source>
</evidence>
<evidence type="ECO:0000256" key="7">
    <source>
        <dbReference type="ARBA" id="ARBA00022801"/>
    </source>
</evidence>
<evidence type="ECO:0000256" key="2">
    <source>
        <dbReference type="ARBA" id="ARBA00022518"/>
    </source>
</evidence>
<comment type="subcellular location">
    <subcellularLocation>
        <location evidence="1 15">Host nucleus</location>
    </subcellularLocation>
</comment>
<dbReference type="Pfam" id="PF00524">
    <property type="entry name" value="PPV_E1_N"/>
    <property type="match status" value="1"/>
</dbReference>
<keyword evidence="8 15" id="KW-0347">Helicase</keyword>
<evidence type="ECO:0000256" key="8">
    <source>
        <dbReference type="ARBA" id="ARBA00022806"/>
    </source>
</evidence>
<dbReference type="GO" id="GO:0006260">
    <property type="term" value="P:DNA replication"/>
    <property type="evidence" value="ECO:0007669"/>
    <property type="project" value="UniProtKB-UniRule"/>
</dbReference>
<sequence length="606" mass="69514">MGDPNKGTDTNCIESIESADWFIVHEADCIDDGINTLENIFEESNSDTDVSNLIDDDQVDQGNSLAFYNSQIADDCERALIDLKRKYIPSPVRSIADLSPRLDAVHISPQRQIKKRLFEDSGVVEDEAESSIDNVQVETPSVNRHDENQSSSQIVEFLKCSNFKALFLAKFKELFGVSYTDLTRPFKSDKTCCNNWVLALYKVSDDVIESSKVVLKQQCNYVQILLYDIITLYLLEFKTSKSRETIQKLFQTVLNVDSLQIISDPPRSRSVPAALFFFTKRLNNACFFFGQTPEWISKHTMVNHQFASAAETFDLSTMIQWAWDNNLTEEHEIAFGYAQLADIDVNAAAFLKSNSQARFVKDCTHMVRLYRRHELRQMSMCQWIKKCCDECPNMGEWKVIAAYLRHQNINVVAFLTAIRYFLKCIPKKNCILFYGPPDTGKSYFGYSLVSFLKGKVVSMMNRQSQFFLMPLQDCKIGFLDDITYSAWQFIDINMRAALDGNPIQVDSKHKAPVQIKLPPLLTTSNHDVMSDNTLRFLHSRITAFYFPNQMPLDEQGNPVYKITDDTWKCFFIKLASQLDLQFEEEDESGRLHSTLRCTARRASDSL</sequence>
<evidence type="ECO:0000256" key="10">
    <source>
        <dbReference type="ARBA" id="ARBA00023125"/>
    </source>
</evidence>